<dbReference type="AlphaFoldDB" id="A0AAD7YT91"/>
<feature type="region of interest" description="Disordered" evidence="1">
    <location>
        <begin position="155"/>
        <end position="228"/>
    </location>
</feature>
<keyword evidence="3" id="KW-1185">Reference proteome</keyword>
<dbReference type="EMBL" id="JARGEI010000009">
    <property type="protein sequence ID" value="KAJ8726589.1"/>
    <property type="molecule type" value="Genomic_DNA"/>
</dbReference>
<evidence type="ECO:0000256" key="1">
    <source>
        <dbReference type="SAM" id="MobiDB-lite"/>
    </source>
</evidence>
<name>A0AAD7YT91_MYTSE</name>
<comment type="caution">
    <text evidence="2">The sequence shown here is derived from an EMBL/GenBank/DDBJ whole genome shotgun (WGS) entry which is preliminary data.</text>
</comment>
<organism evidence="2 3">
    <name type="scientific">Mythimna separata</name>
    <name type="common">Oriental armyworm</name>
    <name type="synonym">Pseudaletia separata</name>
    <dbReference type="NCBI Taxonomy" id="271217"/>
    <lineage>
        <taxon>Eukaryota</taxon>
        <taxon>Metazoa</taxon>
        <taxon>Ecdysozoa</taxon>
        <taxon>Arthropoda</taxon>
        <taxon>Hexapoda</taxon>
        <taxon>Insecta</taxon>
        <taxon>Pterygota</taxon>
        <taxon>Neoptera</taxon>
        <taxon>Endopterygota</taxon>
        <taxon>Lepidoptera</taxon>
        <taxon>Glossata</taxon>
        <taxon>Ditrysia</taxon>
        <taxon>Noctuoidea</taxon>
        <taxon>Noctuidae</taxon>
        <taxon>Noctuinae</taxon>
        <taxon>Hadenini</taxon>
        <taxon>Mythimna</taxon>
    </lineage>
</organism>
<accession>A0AAD7YT91</accession>
<gene>
    <name evidence="2" type="ORF">PYW07_001287</name>
</gene>
<dbReference type="Proteomes" id="UP001231518">
    <property type="component" value="Chromosome 10"/>
</dbReference>
<evidence type="ECO:0000313" key="2">
    <source>
        <dbReference type="EMBL" id="KAJ8726589.1"/>
    </source>
</evidence>
<sequence>MDAEGKRKQVSYDQLTALLEFLKEHEDLAKGLTRGRHRRGKFHTVKIWNLCAKKLNGIKDGAIKDGKGWSKYWCDWKYRVRRRALELKASKDGDRPLPEGMLPLSAMEENIMTLIGESAVEDVVIMNDPLSEEGLDEAIQNYTDNNEDSPINQYFETEDLEPPPKSRKRRQQPNLDEAGPSSPPERKPRVDATSGNVKGSGSRSSKRRRRQRSPVDSDMELGGTCSPVESKPEVIVTKNENCIDLDAEDKASAFLSIEREKVFSTGKIINTLEMIHTEIARLTSVMADIKDYLVTNYRQSVT</sequence>
<protein>
    <recommendedName>
        <fullName evidence="4">Regulatory protein zeste</fullName>
    </recommendedName>
</protein>
<proteinExistence type="predicted"/>
<reference evidence="2" key="1">
    <citation type="submission" date="2023-03" db="EMBL/GenBank/DDBJ databases">
        <title>Chromosome-level genomes of two armyworms, Mythimna separata and Mythimna loreyi, provide insights into the biosynthesis and reception of sex pheromones.</title>
        <authorList>
            <person name="Zhao H."/>
        </authorList>
    </citation>
    <scope>NUCLEOTIDE SEQUENCE</scope>
    <source>
        <strain evidence="2">BeijingLab</strain>
        <tissue evidence="2">Pupa</tissue>
    </source>
</reference>
<evidence type="ECO:0008006" key="4">
    <source>
        <dbReference type="Google" id="ProtNLM"/>
    </source>
</evidence>
<evidence type="ECO:0000313" key="3">
    <source>
        <dbReference type="Proteomes" id="UP001231518"/>
    </source>
</evidence>